<accession>A0A078AWP4</accession>
<reference evidence="2 3" key="1">
    <citation type="submission" date="2014-06" db="EMBL/GenBank/DDBJ databases">
        <authorList>
            <person name="Swart Estienne"/>
        </authorList>
    </citation>
    <scope>NUCLEOTIDE SEQUENCE [LARGE SCALE GENOMIC DNA]</scope>
    <source>
        <strain evidence="2 3">130c</strain>
    </source>
</reference>
<gene>
    <name evidence="2" type="primary">Contig5568.g5959</name>
    <name evidence="2" type="ORF">STYLEM_15679</name>
</gene>
<keyword evidence="3" id="KW-1185">Reference proteome</keyword>
<feature type="transmembrane region" description="Helical" evidence="1">
    <location>
        <begin position="64"/>
        <end position="87"/>
    </location>
</feature>
<organism evidence="2 3">
    <name type="scientific">Stylonychia lemnae</name>
    <name type="common">Ciliate</name>
    <dbReference type="NCBI Taxonomy" id="5949"/>
    <lineage>
        <taxon>Eukaryota</taxon>
        <taxon>Sar</taxon>
        <taxon>Alveolata</taxon>
        <taxon>Ciliophora</taxon>
        <taxon>Intramacronucleata</taxon>
        <taxon>Spirotrichea</taxon>
        <taxon>Stichotrichia</taxon>
        <taxon>Sporadotrichida</taxon>
        <taxon>Oxytrichidae</taxon>
        <taxon>Stylonychinae</taxon>
        <taxon>Stylonychia</taxon>
    </lineage>
</organism>
<keyword evidence="1" id="KW-0472">Membrane</keyword>
<dbReference type="AlphaFoldDB" id="A0A078AWP4"/>
<evidence type="ECO:0000313" key="2">
    <source>
        <dbReference type="EMBL" id="CDW86584.1"/>
    </source>
</evidence>
<dbReference type="EMBL" id="CCKQ01014796">
    <property type="protein sequence ID" value="CDW86584.1"/>
    <property type="molecule type" value="Genomic_DNA"/>
</dbReference>
<evidence type="ECO:0000313" key="3">
    <source>
        <dbReference type="Proteomes" id="UP000039865"/>
    </source>
</evidence>
<keyword evidence="1" id="KW-0812">Transmembrane</keyword>
<keyword evidence="1" id="KW-1133">Transmembrane helix</keyword>
<feature type="transmembrane region" description="Helical" evidence="1">
    <location>
        <begin position="107"/>
        <end position="134"/>
    </location>
</feature>
<sequence>MLRLSHMHIIVSCYYPLAQQKNEFQVIVIKYLLLIQQSGNVPIGVRGNLIGSSVVTIVSYGVQVYVIGSAVVIINEVANILVVAIYVIDSTNVLSKVVGAGVFAQVIQGSIAAVVNFIGLFVVQVVAVVVVVVVT</sequence>
<evidence type="ECO:0000256" key="1">
    <source>
        <dbReference type="SAM" id="Phobius"/>
    </source>
</evidence>
<protein>
    <submittedName>
        <fullName evidence="2">Uncharacterized protein</fullName>
    </submittedName>
</protein>
<proteinExistence type="predicted"/>
<dbReference type="Proteomes" id="UP000039865">
    <property type="component" value="Unassembled WGS sequence"/>
</dbReference>
<name>A0A078AWP4_STYLE</name>
<dbReference type="InParanoid" id="A0A078AWP4"/>